<proteinExistence type="predicted"/>
<gene>
    <name evidence="1" type="ORF">HYN48_01105</name>
</gene>
<keyword evidence="2" id="KW-1185">Reference proteome</keyword>
<dbReference type="Gene3D" id="3.40.630.30">
    <property type="match status" value="1"/>
</dbReference>
<dbReference type="Proteomes" id="UP000244193">
    <property type="component" value="Chromosome"/>
</dbReference>
<dbReference type="InterPro" id="IPR016181">
    <property type="entry name" value="Acyl_CoA_acyltransferase"/>
</dbReference>
<protein>
    <submittedName>
        <fullName evidence="1">8-amino-7-oxononanoate synthase</fullName>
    </submittedName>
</protein>
<name>A0A2S0R9W5_9FLAO</name>
<dbReference type="AlphaFoldDB" id="A0A2S0R9W5"/>
<dbReference type="SUPFAM" id="SSF55729">
    <property type="entry name" value="Acyl-CoA N-acyltransferases (Nat)"/>
    <property type="match status" value="1"/>
</dbReference>
<organism evidence="1 2">
    <name type="scientific">Flavobacterium magnum</name>
    <dbReference type="NCBI Taxonomy" id="2162713"/>
    <lineage>
        <taxon>Bacteria</taxon>
        <taxon>Pseudomonadati</taxon>
        <taxon>Bacteroidota</taxon>
        <taxon>Flavobacteriia</taxon>
        <taxon>Flavobacteriales</taxon>
        <taxon>Flavobacteriaceae</taxon>
        <taxon>Flavobacterium</taxon>
    </lineage>
</organism>
<reference evidence="1 2" key="1">
    <citation type="submission" date="2018-04" db="EMBL/GenBank/DDBJ databases">
        <title>Genome sequencing of Flavobacterium sp. HYN0048.</title>
        <authorList>
            <person name="Yi H."/>
            <person name="Baek C."/>
        </authorList>
    </citation>
    <scope>NUCLEOTIDE SEQUENCE [LARGE SCALE GENOMIC DNA]</scope>
    <source>
        <strain evidence="1 2">HYN0048</strain>
    </source>
</reference>
<dbReference type="EMBL" id="CP028811">
    <property type="protein sequence ID" value="AWA28797.1"/>
    <property type="molecule type" value="Genomic_DNA"/>
</dbReference>
<dbReference type="KEGG" id="fmg:HYN48_01105"/>
<evidence type="ECO:0000313" key="1">
    <source>
        <dbReference type="EMBL" id="AWA28797.1"/>
    </source>
</evidence>
<accession>A0A2S0R9W5</accession>
<dbReference type="OrthoDB" id="240921at2"/>
<sequence>MALTFEIFTEVSQLPLRWDALAKENLFLSRDYLSVLQLSAPQNMQCLFIGLSHSDRLVGIALAQFLDVNRLESFGERDRCLRASARKLVFRNFSSRVLFLGNNMLTGQNAFALDEHTDPVLALKTLKSAVKAIVTDFAKKGKKIHLVTFKDFDQKETDDFRKAGFADYLEFSTQPNMVFKIRDNWVSEQDYIDSLSKKYRDQYKRARKKSEGINKRKMSLDDIILHEETIYELYFYVAKNAPFNTFFLSKNHFRVFKEKLRDRFLFYGYFFEERLIGFSTLIKNGQSMDTYFLGYDDSIQREKMLYLNMLYDMIAYSVNKGFSEIIFGRTALEIKSSVGAEPIAMRGFMQHSNRLINNNMDWIFKRLEPASEWQQRHPFKEL</sequence>
<dbReference type="RefSeq" id="WP_108369384.1">
    <property type="nucleotide sequence ID" value="NZ_CP028811.1"/>
</dbReference>
<evidence type="ECO:0000313" key="2">
    <source>
        <dbReference type="Proteomes" id="UP000244193"/>
    </source>
</evidence>